<proteinExistence type="predicted"/>
<evidence type="ECO:0000313" key="2">
    <source>
        <dbReference type="Proteomes" id="UP000054928"/>
    </source>
</evidence>
<reference evidence="2" key="1">
    <citation type="submission" date="2014-09" db="EMBL/GenBank/DDBJ databases">
        <authorList>
            <person name="Sharma Rahul"/>
            <person name="Thines Marco"/>
        </authorList>
    </citation>
    <scope>NUCLEOTIDE SEQUENCE [LARGE SCALE GENOMIC DNA]</scope>
</reference>
<organism evidence="1 2">
    <name type="scientific">Plasmopara halstedii</name>
    <name type="common">Downy mildew of sunflower</name>
    <dbReference type="NCBI Taxonomy" id="4781"/>
    <lineage>
        <taxon>Eukaryota</taxon>
        <taxon>Sar</taxon>
        <taxon>Stramenopiles</taxon>
        <taxon>Oomycota</taxon>
        <taxon>Peronosporomycetes</taxon>
        <taxon>Peronosporales</taxon>
        <taxon>Peronosporaceae</taxon>
        <taxon>Plasmopara</taxon>
    </lineage>
</organism>
<keyword evidence="2" id="KW-1185">Reference proteome</keyword>
<dbReference type="Proteomes" id="UP000054928">
    <property type="component" value="Unassembled WGS sequence"/>
</dbReference>
<sequence>MQTQAGISTIYPSYKSIATDRQHGTKLNIVCTIGSEYVQHLCGFPDTRQRKWDKSIRFNMEKNF</sequence>
<dbReference type="RefSeq" id="XP_024574344.1">
    <property type="nucleotide sequence ID" value="XM_024723361.1"/>
</dbReference>
<name>A0A0P1AB55_PLAHL</name>
<dbReference type="EMBL" id="CCYD01000291">
    <property type="protein sequence ID" value="CEG37975.1"/>
    <property type="molecule type" value="Genomic_DNA"/>
</dbReference>
<dbReference type="GeneID" id="36401075"/>
<accession>A0A0P1AB55</accession>
<evidence type="ECO:0000313" key="1">
    <source>
        <dbReference type="EMBL" id="CEG37975.1"/>
    </source>
</evidence>
<protein>
    <submittedName>
        <fullName evidence="1">Uncharacterized protein</fullName>
    </submittedName>
</protein>
<dbReference type="AlphaFoldDB" id="A0A0P1AB55"/>